<evidence type="ECO:0000256" key="2">
    <source>
        <dbReference type="ARBA" id="ARBA00005755"/>
    </source>
</evidence>
<feature type="domain" description="DNA-directed DNA polymerase family B exonuclease" evidence="12">
    <location>
        <begin position="133"/>
        <end position="374"/>
    </location>
</feature>
<dbReference type="GO" id="GO:0003887">
    <property type="term" value="F:DNA-directed DNA polymerase activity"/>
    <property type="evidence" value="ECO:0007669"/>
    <property type="project" value="UniProtKB-KW"/>
</dbReference>
<keyword evidence="6" id="KW-0239">DNA-directed DNA polymerase</keyword>
<evidence type="ECO:0000256" key="3">
    <source>
        <dbReference type="ARBA" id="ARBA00012417"/>
    </source>
</evidence>
<dbReference type="InterPro" id="IPR023211">
    <property type="entry name" value="DNA_pol_palm_dom_sf"/>
</dbReference>
<dbReference type="InterPro" id="IPR043502">
    <property type="entry name" value="DNA/RNA_pol_sf"/>
</dbReference>
<dbReference type="EMBL" id="MH394321">
    <property type="protein sequence ID" value="AXS67724.1"/>
    <property type="molecule type" value="Genomic_DNA"/>
</dbReference>
<sequence length="1022" mass="119624">MAGDIAINLMKWRTLVNGLEQTKYRNFAITTQDVFRITKMIYQDNHLIVFLTGYLLQEPERCVQFYVKGKCDVYSYKMCYETHANDECYRNCVPYKTMVMPGLRQVYNDKINVIKYRRTNDENKYCLDNFMRDINRVHMQTNMMEGTYVRFTKEQVCVNQCVQCDIENIEQFEKLIQKVNIETLNKEIVPVVACYDIETNSNGQRKSNPLIDNIISVSIVVRRNEKKTNICLYYIEDGNDDDLICNDVFNEDETVKAVKFHNELAMIAAFFKLLPLINPDYVLDYNGDFFDLKYIYDRMNVLAEELEDSTNLKRKIMQIQRYDLEPVDIERRELTDKFQNKADSHYFTYYIHIDLYRFLTIEKNDAENYQLNTVSEHYLKMNKVDMDNTRMVKLYSENRMVEIIKYNVQDCVLPIELFLKLEILDFLYTQCELLYLCTEDALSNISHKVNVVNFHKALNNTRTDEFGNEHPDPYFFNKFDLSVTSGRDNLYRTPATNTGKGNKSLVDLTRLKRTPVSAEHLKHIPHVKLCAQKQICLYRGGKVLNPKPGMKKWVAILDFNSLYPTIMMSEGVCLSNVFLCDDGNVYLHKNINAINPKLLQQLLNLRVIYKNKRNNYVKDSFQYNLNDRLQNAVKLIANSIYGYFGIFFKPLANYITKIGRGKLGEAIKRIEAKSNDKEILRKFELSRIEFNVIYGDTDSSFIQVDFDESEIEEEKCHDTIKDIISNYVMRDLNASWSGYKMGLENIISDMILLKKKKYCYINSEREVKYKGWLVKKDMPMFMRITFREVVDSYLNRHTVACGLKLMYKLMRAHYDNFDKSDKLLDYSFSMTYNESTGTGATKNKDGTSRKKVITVAKKCREFLVAAGADFIPGNGDRIPYLLTDIDGKVTEKAFPLKLFPTSDKNISWLKHMNILCTFMNELIQVFGDDPSFEYYFVKIYNYYTQKQKYDVKHPTLVETIVKKTASKGQKNSSSDEDDEESGTDNDEADAGVKLKQFKMYCKKPKNVKHYKGSLCTKCFKIC</sequence>
<keyword evidence="7" id="KW-1194">Viral DNA replication</keyword>
<keyword evidence="5" id="KW-0548">Nucleotidyltransferase</keyword>
<evidence type="ECO:0000256" key="8">
    <source>
        <dbReference type="ARBA" id="ARBA00023125"/>
    </source>
</evidence>
<dbReference type="Gene3D" id="3.90.1600.10">
    <property type="entry name" value="Palm domain of DNA polymerase"/>
    <property type="match status" value="1"/>
</dbReference>
<dbReference type="InterPro" id="IPR050240">
    <property type="entry name" value="DNA_pol_type-B"/>
</dbReference>
<organism evidence="13 14">
    <name type="scientific">Cryptophlebia peltastica nucleopolyhedrovirus</name>
    <dbReference type="NCBI Taxonomy" id="2304025"/>
    <lineage>
        <taxon>Viruses</taxon>
        <taxon>Viruses incertae sedis</taxon>
        <taxon>Naldaviricetes</taxon>
        <taxon>Lefavirales</taxon>
        <taxon>Baculoviridae</taxon>
        <taxon>Alphabaculovirus</taxon>
        <taxon>Alphabaculovirus crypeltasticae</taxon>
    </lineage>
</organism>
<dbReference type="Pfam" id="PF03104">
    <property type="entry name" value="DNA_pol_B_exo1"/>
    <property type="match status" value="1"/>
</dbReference>
<dbReference type="SUPFAM" id="SSF53098">
    <property type="entry name" value="Ribonuclease H-like"/>
    <property type="match status" value="1"/>
</dbReference>
<dbReference type="PRINTS" id="PR00106">
    <property type="entry name" value="DNAPOLB"/>
</dbReference>
<dbReference type="RefSeq" id="YP_010086932.1">
    <property type="nucleotide sequence ID" value="NC_055500.1"/>
</dbReference>
<name>A0A346RNS7_9ABAC</name>
<dbReference type="Gene3D" id="3.30.420.10">
    <property type="entry name" value="Ribonuclease H-like superfamily/Ribonuclease H"/>
    <property type="match status" value="1"/>
</dbReference>
<dbReference type="Gene3D" id="1.10.287.690">
    <property type="entry name" value="Helix hairpin bin"/>
    <property type="match status" value="1"/>
</dbReference>
<feature type="domain" description="DNA-directed DNA polymerase family B multifunctional" evidence="11">
    <location>
        <begin position="537"/>
        <end position="885"/>
    </location>
</feature>
<comment type="catalytic activity">
    <reaction evidence="9">
        <text>DNA(n) + a 2'-deoxyribonucleoside 5'-triphosphate = DNA(n+1) + diphosphate</text>
        <dbReference type="Rhea" id="RHEA:22508"/>
        <dbReference type="Rhea" id="RHEA-COMP:17339"/>
        <dbReference type="Rhea" id="RHEA-COMP:17340"/>
        <dbReference type="ChEBI" id="CHEBI:33019"/>
        <dbReference type="ChEBI" id="CHEBI:61560"/>
        <dbReference type="ChEBI" id="CHEBI:173112"/>
        <dbReference type="EC" id="2.7.7.7"/>
    </reaction>
</comment>
<dbReference type="GO" id="GO:0003677">
    <property type="term" value="F:DNA binding"/>
    <property type="evidence" value="ECO:0007669"/>
    <property type="project" value="UniProtKB-KW"/>
</dbReference>
<evidence type="ECO:0000259" key="12">
    <source>
        <dbReference type="Pfam" id="PF03104"/>
    </source>
</evidence>
<protein>
    <recommendedName>
        <fullName evidence="3">DNA-directed DNA polymerase</fullName>
        <ecNumber evidence="3">2.7.7.7</ecNumber>
    </recommendedName>
</protein>
<comment type="function">
    <text evidence="1">Replicates the viral genome, host DNA polymerases cannot substitute for the viral enzyme in this process.</text>
</comment>
<evidence type="ECO:0000256" key="6">
    <source>
        <dbReference type="ARBA" id="ARBA00022932"/>
    </source>
</evidence>
<evidence type="ECO:0000256" key="4">
    <source>
        <dbReference type="ARBA" id="ARBA00022679"/>
    </source>
</evidence>
<keyword evidence="4" id="KW-0808">Transferase</keyword>
<dbReference type="GO" id="GO:0000166">
    <property type="term" value="F:nucleotide binding"/>
    <property type="evidence" value="ECO:0007669"/>
    <property type="project" value="InterPro"/>
</dbReference>
<dbReference type="PANTHER" id="PTHR10322">
    <property type="entry name" value="DNA POLYMERASE CATALYTIC SUBUNIT"/>
    <property type="match status" value="1"/>
</dbReference>
<dbReference type="GeneID" id="65102177"/>
<dbReference type="GO" id="GO:0039693">
    <property type="term" value="P:viral DNA genome replication"/>
    <property type="evidence" value="ECO:0007669"/>
    <property type="project" value="UniProtKB-KW"/>
</dbReference>
<dbReference type="Pfam" id="PF00136">
    <property type="entry name" value="DNA_pol_B"/>
    <property type="match status" value="1"/>
</dbReference>
<accession>A0A346RNS7</accession>
<evidence type="ECO:0000259" key="11">
    <source>
        <dbReference type="Pfam" id="PF00136"/>
    </source>
</evidence>
<keyword evidence="8" id="KW-0238">DNA-binding</keyword>
<dbReference type="SUPFAM" id="SSF56672">
    <property type="entry name" value="DNA/RNA polymerases"/>
    <property type="match status" value="1"/>
</dbReference>
<dbReference type="InterPro" id="IPR006134">
    <property type="entry name" value="DNA-dir_DNA_pol_B_multi_dom"/>
</dbReference>
<keyword evidence="14" id="KW-1185">Reference proteome</keyword>
<evidence type="ECO:0000256" key="7">
    <source>
        <dbReference type="ARBA" id="ARBA00023109"/>
    </source>
</evidence>
<dbReference type="KEGG" id="vg:65102177"/>
<proteinExistence type="inferred from homology"/>
<keyword evidence="7" id="KW-0235">DNA replication</keyword>
<dbReference type="InterPro" id="IPR006133">
    <property type="entry name" value="DNA-dir_DNA_pol_B_exonuc"/>
</dbReference>
<reference evidence="13 14" key="1">
    <citation type="journal article" date="2018" name="J. Invertebr. Pathol.">
        <title>Morphological, genetic and biological characterisation of a novel alphabaculovirus isolated from Cryptophlebia peltastica (Lepidoptera: Tortricidae).</title>
        <authorList>
            <person name="Marsberg T."/>
            <person name="Jukes M.D."/>
            <person name="Krejmer-Rabalska M."/>
            <person name="Rabalski L."/>
            <person name="Knox C.M."/>
            <person name="Moore S.D."/>
            <person name="Hill M.P."/>
            <person name="Szewczyk B."/>
        </authorList>
    </citation>
    <scope>NUCLEOTIDE SEQUENCE [LARGE SCALE GENOMIC DNA]</scope>
    <source>
        <strain evidence="13">SA</strain>
    </source>
</reference>
<dbReference type="GO" id="GO:0006261">
    <property type="term" value="P:DNA-templated DNA replication"/>
    <property type="evidence" value="ECO:0007669"/>
    <property type="project" value="TreeGrafter"/>
</dbReference>
<dbReference type="InterPro" id="IPR036397">
    <property type="entry name" value="RNaseH_sf"/>
</dbReference>
<dbReference type="InterPro" id="IPR012337">
    <property type="entry name" value="RNaseH-like_sf"/>
</dbReference>
<evidence type="ECO:0000256" key="5">
    <source>
        <dbReference type="ARBA" id="ARBA00022695"/>
    </source>
</evidence>
<evidence type="ECO:0000256" key="1">
    <source>
        <dbReference type="ARBA" id="ARBA00002701"/>
    </source>
</evidence>
<evidence type="ECO:0000256" key="9">
    <source>
        <dbReference type="ARBA" id="ARBA00049244"/>
    </source>
</evidence>
<dbReference type="EC" id="2.7.7.7" evidence="3"/>
<comment type="similarity">
    <text evidence="2">Belongs to the DNA polymerase type-B family.</text>
</comment>
<dbReference type="SMART" id="SM00486">
    <property type="entry name" value="POLBc"/>
    <property type="match status" value="1"/>
</dbReference>
<dbReference type="Proteomes" id="UP000500845">
    <property type="component" value="Segment"/>
</dbReference>
<feature type="region of interest" description="Disordered" evidence="10">
    <location>
        <begin position="967"/>
        <end position="989"/>
    </location>
</feature>
<evidence type="ECO:0000256" key="10">
    <source>
        <dbReference type="SAM" id="MobiDB-lite"/>
    </source>
</evidence>
<evidence type="ECO:0000313" key="14">
    <source>
        <dbReference type="Proteomes" id="UP000500845"/>
    </source>
</evidence>
<evidence type="ECO:0000313" key="13">
    <source>
        <dbReference type="EMBL" id="AXS67724.1"/>
    </source>
</evidence>
<dbReference type="PANTHER" id="PTHR10322:SF23">
    <property type="entry name" value="DNA POLYMERASE DELTA CATALYTIC SUBUNIT"/>
    <property type="match status" value="1"/>
</dbReference>
<dbReference type="InterPro" id="IPR006172">
    <property type="entry name" value="DNA-dir_DNA_pol_B"/>
</dbReference>
<feature type="compositionally biased region" description="Acidic residues" evidence="10">
    <location>
        <begin position="974"/>
        <end position="989"/>
    </location>
</feature>